<dbReference type="Proteomes" id="UP000595437">
    <property type="component" value="Chromosome 15"/>
</dbReference>
<sequence length="167" mass="18577">MRPLLGAQFNYRCDNNLRQGILALENDGQGPTVNKVISDLIDNAVLGYRERNGLLKTSPRASRHSRKQIAVELKKDFSGTMRAIADGKLSRHLSSQPIPAEVTKAWEATMSEPSLEDKRAVPPHDEPLYSAMFPITEEEVKKAFPKEDAGADPLGMDGRSFRSLHHL</sequence>
<name>A0A7T8GQM7_CALRO</name>
<protein>
    <submittedName>
        <fullName evidence="2">Uncharacterized protein</fullName>
    </submittedName>
</protein>
<dbReference type="EMBL" id="CP045904">
    <property type="protein sequence ID" value="QQP35760.1"/>
    <property type="molecule type" value="Genomic_DNA"/>
</dbReference>
<evidence type="ECO:0000256" key="1">
    <source>
        <dbReference type="SAM" id="MobiDB-lite"/>
    </source>
</evidence>
<proteinExistence type="predicted"/>
<keyword evidence="3" id="KW-1185">Reference proteome</keyword>
<reference evidence="3" key="1">
    <citation type="submission" date="2021-01" db="EMBL/GenBank/DDBJ databases">
        <title>Caligus Genome Assembly.</title>
        <authorList>
            <person name="Gallardo-Escarate C."/>
        </authorList>
    </citation>
    <scope>NUCLEOTIDE SEQUENCE [LARGE SCALE GENOMIC DNA]</scope>
</reference>
<evidence type="ECO:0000313" key="2">
    <source>
        <dbReference type="EMBL" id="QQP35760.1"/>
    </source>
</evidence>
<evidence type="ECO:0000313" key="3">
    <source>
        <dbReference type="Proteomes" id="UP000595437"/>
    </source>
</evidence>
<accession>A0A7T8GQM7</accession>
<organism evidence="2 3">
    <name type="scientific">Caligus rogercresseyi</name>
    <name type="common">Sea louse</name>
    <dbReference type="NCBI Taxonomy" id="217165"/>
    <lineage>
        <taxon>Eukaryota</taxon>
        <taxon>Metazoa</taxon>
        <taxon>Ecdysozoa</taxon>
        <taxon>Arthropoda</taxon>
        <taxon>Crustacea</taxon>
        <taxon>Multicrustacea</taxon>
        <taxon>Hexanauplia</taxon>
        <taxon>Copepoda</taxon>
        <taxon>Siphonostomatoida</taxon>
        <taxon>Caligidae</taxon>
        <taxon>Caligus</taxon>
    </lineage>
</organism>
<gene>
    <name evidence="2" type="ORF">FKW44_020637</name>
</gene>
<dbReference type="AlphaFoldDB" id="A0A7T8GQM7"/>
<feature type="region of interest" description="Disordered" evidence="1">
    <location>
        <begin position="145"/>
        <end position="167"/>
    </location>
</feature>